<feature type="domain" description="HTH tetR-type" evidence="5">
    <location>
        <begin position="9"/>
        <end position="69"/>
    </location>
</feature>
<dbReference type="EMBL" id="PJNB01000001">
    <property type="protein sequence ID" value="PKW17076.1"/>
    <property type="molecule type" value="Genomic_DNA"/>
</dbReference>
<dbReference type="RefSeq" id="WP_010693194.1">
    <property type="nucleotide sequence ID" value="NZ_CP061007.1"/>
</dbReference>
<dbReference type="AlphaFoldDB" id="A0A2N3Y2B6"/>
<dbReference type="Pfam" id="PF13305">
    <property type="entry name" value="TetR_C_33"/>
    <property type="match status" value="1"/>
</dbReference>
<protein>
    <submittedName>
        <fullName evidence="6">TetR family transcriptional regulator</fullName>
    </submittedName>
</protein>
<evidence type="ECO:0000313" key="6">
    <source>
        <dbReference type="EMBL" id="PKW17076.1"/>
    </source>
</evidence>
<accession>A0A2N3Y2B6</accession>
<feature type="DNA-binding region" description="H-T-H motif" evidence="4">
    <location>
        <begin position="32"/>
        <end position="51"/>
    </location>
</feature>
<evidence type="ECO:0000313" key="7">
    <source>
        <dbReference type="Proteomes" id="UP000233786"/>
    </source>
</evidence>
<dbReference type="InterPro" id="IPR009057">
    <property type="entry name" value="Homeodomain-like_sf"/>
</dbReference>
<dbReference type="Pfam" id="PF00440">
    <property type="entry name" value="TetR_N"/>
    <property type="match status" value="1"/>
</dbReference>
<dbReference type="InterPro" id="IPR050109">
    <property type="entry name" value="HTH-type_TetR-like_transc_reg"/>
</dbReference>
<sequence>MSKIGYHHGDLRRTIVTAAVEAIGDSGLDGWSLRELARRAGVSHAAPAHHFGDKSGVLTAIAVEGFTLLADALEAAEPDLLDMGLAYVSFAVTYPVHFGVMFQPGLYRGDDEAVRKAEARAGDVLREGARAVTIPPSGPEHTTLAAWSIVHGFANLWLSGALRMPADTDPVQAARPVLRRLLEH</sequence>
<keyword evidence="7" id="KW-1185">Reference proteome</keyword>
<keyword evidence="3" id="KW-0804">Transcription</keyword>
<evidence type="ECO:0000256" key="3">
    <source>
        <dbReference type="ARBA" id="ARBA00023163"/>
    </source>
</evidence>
<comment type="caution">
    <text evidence="6">The sequence shown here is derived from an EMBL/GenBank/DDBJ whole genome shotgun (WGS) entry which is preliminary data.</text>
</comment>
<organism evidence="6 7">
    <name type="scientific">Saccharopolyspora spinosa</name>
    <dbReference type="NCBI Taxonomy" id="60894"/>
    <lineage>
        <taxon>Bacteria</taxon>
        <taxon>Bacillati</taxon>
        <taxon>Actinomycetota</taxon>
        <taxon>Actinomycetes</taxon>
        <taxon>Pseudonocardiales</taxon>
        <taxon>Pseudonocardiaceae</taxon>
        <taxon>Saccharopolyspora</taxon>
    </lineage>
</organism>
<dbReference type="SUPFAM" id="SSF46689">
    <property type="entry name" value="Homeodomain-like"/>
    <property type="match status" value="1"/>
</dbReference>
<dbReference type="Proteomes" id="UP000233786">
    <property type="component" value="Unassembled WGS sequence"/>
</dbReference>
<dbReference type="PRINTS" id="PR00455">
    <property type="entry name" value="HTHTETR"/>
</dbReference>
<proteinExistence type="predicted"/>
<evidence type="ECO:0000259" key="5">
    <source>
        <dbReference type="PROSITE" id="PS50977"/>
    </source>
</evidence>
<gene>
    <name evidence="6" type="ORF">A8926_5005</name>
</gene>
<dbReference type="STRING" id="994479.GCA_000194155_01421"/>
<dbReference type="GO" id="GO:0000976">
    <property type="term" value="F:transcription cis-regulatory region binding"/>
    <property type="evidence" value="ECO:0007669"/>
    <property type="project" value="TreeGrafter"/>
</dbReference>
<dbReference type="InterPro" id="IPR025996">
    <property type="entry name" value="MT1864/Rv1816-like_C"/>
</dbReference>
<dbReference type="OrthoDB" id="3173376at2"/>
<dbReference type="PROSITE" id="PS50977">
    <property type="entry name" value="HTH_TETR_2"/>
    <property type="match status" value="1"/>
</dbReference>
<dbReference type="SUPFAM" id="SSF48498">
    <property type="entry name" value="Tetracyclin repressor-like, C-terminal domain"/>
    <property type="match status" value="1"/>
</dbReference>
<dbReference type="InterPro" id="IPR036271">
    <property type="entry name" value="Tet_transcr_reg_TetR-rel_C_sf"/>
</dbReference>
<dbReference type="PANTHER" id="PTHR30055">
    <property type="entry name" value="HTH-TYPE TRANSCRIPTIONAL REGULATOR RUTR"/>
    <property type="match status" value="1"/>
</dbReference>
<dbReference type="GO" id="GO:0003700">
    <property type="term" value="F:DNA-binding transcription factor activity"/>
    <property type="evidence" value="ECO:0007669"/>
    <property type="project" value="TreeGrafter"/>
</dbReference>
<reference evidence="6" key="1">
    <citation type="submission" date="2017-12" db="EMBL/GenBank/DDBJ databases">
        <title>Sequencing the genomes of 1000 Actinobacteria strains.</title>
        <authorList>
            <person name="Klenk H.-P."/>
        </authorList>
    </citation>
    <scope>NUCLEOTIDE SEQUENCE [LARGE SCALE GENOMIC DNA]</scope>
    <source>
        <strain evidence="6">DSM 44228</strain>
    </source>
</reference>
<keyword evidence="1" id="KW-0805">Transcription regulation</keyword>
<evidence type="ECO:0000256" key="2">
    <source>
        <dbReference type="ARBA" id="ARBA00023125"/>
    </source>
</evidence>
<evidence type="ECO:0000256" key="1">
    <source>
        <dbReference type="ARBA" id="ARBA00023015"/>
    </source>
</evidence>
<name>A0A2N3Y2B6_SACSN</name>
<dbReference type="PANTHER" id="PTHR30055:SF220">
    <property type="entry name" value="TETR-FAMILY REGULATORY PROTEIN"/>
    <property type="match status" value="1"/>
</dbReference>
<evidence type="ECO:0000256" key="4">
    <source>
        <dbReference type="PROSITE-ProRule" id="PRU00335"/>
    </source>
</evidence>
<dbReference type="Gene3D" id="1.10.357.10">
    <property type="entry name" value="Tetracycline Repressor, domain 2"/>
    <property type="match status" value="1"/>
</dbReference>
<dbReference type="InterPro" id="IPR001647">
    <property type="entry name" value="HTH_TetR"/>
</dbReference>
<keyword evidence="2 4" id="KW-0238">DNA-binding</keyword>